<evidence type="ECO:0008006" key="4">
    <source>
        <dbReference type="Google" id="ProtNLM"/>
    </source>
</evidence>
<protein>
    <recommendedName>
        <fullName evidence="4">Cellulose biosynthesis protein BcsR</fullName>
    </recommendedName>
</protein>
<evidence type="ECO:0000313" key="2">
    <source>
        <dbReference type="EMBL" id="SEK97025.1"/>
    </source>
</evidence>
<sequence length="64" mass="7163">MPQRTPQREPAGSNDIDNLANFVDGVDPKRYFDRQADDAWRNAARRWPVLAAVLGVDPDAGRRG</sequence>
<accession>A0A1H7LET7</accession>
<organism evidence="2 3">
    <name type="scientific">Paraburkholderia caballeronis</name>
    <dbReference type="NCBI Taxonomy" id="416943"/>
    <lineage>
        <taxon>Bacteria</taxon>
        <taxon>Pseudomonadati</taxon>
        <taxon>Pseudomonadota</taxon>
        <taxon>Betaproteobacteria</taxon>
        <taxon>Burkholderiales</taxon>
        <taxon>Burkholderiaceae</taxon>
        <taxon>Paraburkholderia</taxon>
    </lineage>
</organism>
<evidence type="ECO:0000313" key="3">
    <source>
        <dbReference type="Proteomes" id="UP000199120"/>
    </source>
</evidence>
<dbReference type="EMBL" id="FOAJ01000004">
    <property type="protein sequence ID" value="SEK97025.1"/>
    <property type="molecule type" value="Genomic_DNA"/>
</dbReference>
<dbReference type="Proteomes" id="UP000199120">
    <property type="component" value="Unassembled WGS sequence"/>
</dbReference>
<keyword evidence="3" id="KW-1185">Reference proteome</keyword>
<dbReference type="RefSeq" id="WP_090547840.1">
    <property type="nucleotide sequence ID" value="NZ_FNSR01000002.1"/>
</dbReference>
<dbReference type="OrthoDB" id="9111917at2"/>
<dbReference type="STRING" id="416943.SAMN05445871_3867"/>
<dbReference type="AlphaFoldDB" id="A0A1H7LET7"/>
<feature type="region of interest" description="Disordered" evidence="1">
    <location>
        <begin position="1"/>
        <end position="20"/>
    </location>
</feature>
<name>A0A1H7LET7_9BURK</name>
<proteinExistence type="predicted"/>
<gene>
    <name evidence="2" type="ORF">SAMN05192542_104311</name>
</gene>
<evidence type="ECO:0000256" key="1">
    <source>
        <dbReference type="SAM" id="MobiDB-lite"/>
    </source>
</evidence>
<reference evidence="3" key="1">
    <citation type="submission" date="2016-10" db="EMBL/GenBank/DDBJ databases">
        <authorList>
            <person name="Varghese N."/>
            <person name="Submissions S."/>
        </authorList>
    </citation>
    <scope>NUCLEOTIDE SEQUENCE [LARGE SCALE GENOMIC DNA]</scope>
    <source>
        <strain evidence="3">LMG 26416</strain>
    </source>
</reference>